<dbReference type="PANTHER" id="PTHR33445:SF1">
    <property type="entry name" value="ATP SYNTHASE SUBUNIT B"/>
    <property type="match status" value="1"/>
</dbReference>
<organism evidence="15 16">
    <name type="scientific">candidate division WOR-1 bacterium RIFCSPLOWO2_02_FULL_46_20</name>
    <dbReference type="NCBI Taxonomy" id="1802567"/>
    <lineage>
        <taxon>Bacteria</taxon>
        <taxon>Bacillati</taxon>
        <taxon>Saganbacteria</taxon>
    </lineage>
</organism>
<keyword evidence="10 13" id="KW-0066">ATP synthesis</keyword>
<dbReference type="InterPro" id="IPR050059">
    <property type="entry name" value="ATP_synthase_B_chain"/>
</dbReference>
<dbReference type="GO" id="GO:0012505">
    <property type="term" value="C:endomembrane system"/>
    <property type="evidence" value="ECO:0007669"/>
    <property type="project" value="UniProtKB-SubCell"/>
</dbReference>
<dbReference type="AlphaFoldDB" id="A0A1F4RCH5"/>
<keyword evidence="9 13" id="KW-0472">Membrane</keyword>
<protein>
    <recommendedName>
        <fullName evidence="13">ATP synthase subunit b</fullName>
    </recommendedName>
    <alternativeName>
        <fullName evidence="13">ATP synthase F(0) sector subunit b</fullName>
    </alternativeName>
    <alternativeName>
        <fullName evidence="13">ATPase subunit I</fullName>
    </alternativeName>
    <alternativeName>
        <fullName evidence="13">F-type ATPase subunit b</fullName>
        <shortName evidence="13">F-ATPase subunit b</shortName>
    </alternativeName>
</protein>
<keyword evidence="3 13" id="KW-1003">Cell membrane</keyword>
<comment type="caution">
    <text evidence="15">The sequence shown here is derived from an EMBL/GenBank/DDBJ whole genome shotgun (WGS) entry which is preliminary data.</text>
</comment>
<dbReference type="PANTHER" id="PTHR33445">
    <property type="entry name" value="ATP SYNTHASE SUBUNIT B', CHLOROPLASTIC"/>
    <property type="match status" value="1"/>
</dbReference>
<evidence type="ECO:0000256" key="1">
    <source>
        <dbReference type="ARBA" id="ARBA00005513"/>
    </source>
</evidence>
<gene>
    <name evidence="13" type="primary">atpF</name>
    <name evidence="15" type="ORF">A3H38_06710</name>
</gene>
<dbReference type="EMBL" id="METP01000033">
    <property type="protein sequence ID" value="OGC05870.1"/>
    <property type="molecule type" value="Genomic_DNA"/>
</dbReference>
<evidence type="ECO:0000256" key="12">
    <source>
        <dbReference type="ARBA" id="ARBA00037847"/>
    </source>
</evidence>
<keyword evidence="2 13" id="KW-0813">Transport</keyword>
<evidence type="ECO:0000256" key="8">
    <source>
        <dbReference type="ARBA" id="ARBA00023065"/>
    </source>
</evidence>
<evidence type="ECO:0000256" key="10">
    <source>
        <dbReference type="ARBA" id="ARBA00023310"/>
    </source>
</evidence>
<proteinExistence type="inferred from homology"/>
<evidence type="ECO:0000256" key="14">
    <source>
        <dbReference type="RuleBase" id="RU003848"/>
    </source>
</evidence>
<evidence type="ECO:0000313" key="15">
    <source>
        <dbReference type="EMBL" id="OGC05870.1"/>
    </source>
</evidence>
<dbReference type="GO" id="GO:0046961">
    <property type="term" value="F:proton-transporting ATPase activity, rotational mechanism"/>
    <property type="evidence" value="ECO:0007669"/>
    <property type="project" value="TreeGrafter"/>
</dbReference>
<dbReference type="InterPro" id="IPR002146">
    <property type="entry name" value="ATP_synth_b/b'su_bac/chlpt"/>
</dbReference>
<dbReference type="NCBIfam" id="TIGR01144">
    <property type="entry name" value="ATP_synt_b"/>
    <property type="match status" value="1"/>
</dbReference>
<dbReference type="InterPro" id="IPR028987">
    <property type="entry name" value="ATP_synth_B-like_membr_sf"/>
</dbReference>
<evidence type="ECO:0000256" key="6">
    <source>
        <dbReference type="ARBA" id="ARBA00022781"/>
    </source>
</evidence>
<evidence type="ECO:0000256" key="2">
    <source>
        <dbReference type="ARBA" id="ARBA00022448"/>
    </source>
</evidence>
<accession>A0A1F4RCH5</accession>
<evidence type="ECO:0000256" key="7">
    <source>
        <dbReference type="ARBA" id="ARBA00022989"/>
    </source>
</evidence>
<dbReference type="GO" id="GO:0005886">
    <property type="term" value="C:plasma membrane"/>
    <property type="evidence" value="ECO:0007669"/>
    <property type="project" value="UniProtKB-SubCell"/>
</dbReference>
<feature type="transmembrane region" description="Helical" evidence="13">
    <location>
        <begin position="6"/>
        <end position="28"/>
    </location>
</feature>
<comment type="function">
    <text evidence="11 13">F(1)F(0) ATP synthase produces ATP from ADP in the presence of a proton or sodium gradient. F-type ATPases consist of two structural domains, F(1) containing the extramembraneous catalytic core and F(0) containing the membrane proton channel, linked together by a central stalk and a peripheral stalk. During catalysis, ATP synthesis in the catalytic domain of F(1) is coupled via a rotary mechanism of the central stalk subunits to proton translocation.</text>
</comment>
<dbReference type="Proteomes" id="UP000176938">
    <property type="component" value="Unassembled WGS sequence"/>
</dbReference>
<dbReference type="HAMAP" id="MF_01398">
    <property type="entry name" value="ATP_synth_b_bprime"/>
    <property type="match status" value="1"/>
</dbReference>
<comment type="subunit">
    <text evidence="13">F-type ATPases have 2 components, F(1) - the catalytic core - and F(0) - the membrane proton channel. F(1) has five subunits: alpha(3), beta(3), gamma(1), delta(1), epsilon(1). F(0) has three main subunits: a(1), b(2) and c(10-14). The alpha and beta chains form an alternating ring which encloses part of the gamma chain. F(1) is attached to F(0) by a central stalk formed by the gamma and epsilon chains, while a peripheral stalk is formed by the delta and b chains.</text>
</comment>
<comment type="similarity">
    <text evidence="1 13 14">Belongs to the ATPase B chain family.</text>
</comment>
<dbReference type="Pfam" id="PF00430">
    <property type="entry name" value="ATP-synt_B"/>
    <property type="match status" value="1"/>
</dbReference>
<keyword evidence="7 13" id="KW-1133">Transmembrane helix</keyword>
<evidence type="ECO:0000256" key="13">
    <source>
        <dbReference type="HAMAP-Rule" id="MF_01398"/>
    </source>
</evidence>
<dbReference type="GO" id="GO:0046933">
    <property type="term" value="F:proton-transporting ATP synthase activity, rotational mechanism"/>
    <property type="evidence" value="ECO:0007669"/>
    <property type="project" value="UniProtKB-UniRule"/>
</dbReference>
<name>A0A1F4RCH5_UNCSA</name>
<evidence type="ECO:0000256" key="5">
    <source>
        <dbReference type="ARBA" id="ARBA00022692"/>
    </source>
</evidence>
<evidence type="ECO:0000256" key="11">
    <source>
        <dbReference type="ARBA" id="ARBA00025198"/>
    </source>
</evidence>
<sequence>MFEFETGIIIWTSISFAVLVFLMYRYALPPLITVLKEREQLIAGSLTDAETRQKESQAVLASARERLTETDRIAQKIITDAKRETEAIKKEARLNSEKEAATFLAAAKEELVQEQKQIVSQLKEQTADLVILAAQKILNQKIDQDANRRLIDEAIKECRN</sequence>
<keyword evidence="4 13" id="KW-0138">CF(0)</keyword>
<dbReference type="GO" id="GO:0045259">
    <property type="term" value="C:proton-transporting ATP synthase complex"/>
    <property type="evidence" value="ECO:0007669"/>
    <property type="project" value="UniProtKB-KW"/>
</dbReference>
<evidence type="ECO:0000256" key="4">
    <source>
        <dbReference type="ARBA" id="ARBA00022547"/>
    </source>
</evidence>
<reference evidence="15 16" key="1">
    <citation type="journal article" date="2016" name="Nat. Commun.">
        <title>Thousands of microbial genomes shed light on interconnected biogeochemical processes in an aquifer system.</title>
        <authorList>
            <person name="Anantharaman K."/>
            <person name="Brown C.T."/>
            <person name="Hug L.A."/>
            <person name="Sharon I."/>
            <person name="Castelle C.J."/>
            <person name="Probst A.J."/>
            <person name="Thomas B.C."/>
            <person name="Singh A."/>
            <person name="Wilkins M.J."/>
            <person name="Karaoz U."/>
            <person name="Brodie E.L."/>
            <person name="Williams K.H."/>
            <person name="Hubbard S.S."/>
            <person name="Banfield J.F."/>
        </authorList>
    </citation>
    <scope>NUCLEOTIDE SEQUENCE [LARGE SCALE GENOMIC DNA]</scope>
</reference>
<comment type="subcellular location">
    <subcellularLocation>
        <location evidence="13">Cell membrane</location>
        <topology evidence="13">Single-pass membrane protein</topology>
    </subcellularLocation>
    <subcellularLocation>
        <location evidence="12">Endomembrane system</location>
        <topology evidence="12">Single-pass membrane protein</topology>
    </subcellularLocation>
</comment>
<comment type="function">
    <text evidence="13">Component of the F(0) channel, it forms part of the peripheral stalk, linking F(1) to F(0).</text>
</comment>
<keyword evidence="6 13" id="KW-0375">Hydrogen ion transport</keyword>
<dbReference type="InterPro" id="IPR005864">
    <property type="entry name" value="ATP_synth_F0_bsu_bac"/>
</dbReference>
<dbReference type="SUPFAM" id="SSF81573">
    <property type="entry name" value="F1F0 ATP synthase subunit B, membrane domain"/>
    <property type="match status" value="1"/>
</dbReference>
<keyword evidence="5 13" id="KW-0812">Transmembrane</keyword>
<keyword evidence="8 13" id="KW-0406">Ion transport</keyword>
<evidence type="ECO:0000313" key="16">
    <source>
        <dbReference type="Proteomes" id="UP000176938"/>
    </source>
</evidence>
<evidence type="ECO:0000256" key="9">
    <source>
        <dbReference type="ARBA" id="ARBA00023136"/>
    </source>
</evidence>
<evidence type="ECO:0000256" key="3">
    <source>
        <dbReference type="ARBA" id="ARBA00022475"/>
    </source>
</evidence>
<dbReference type="CDD" id="cd06503">
    <property type="entry name" value="ATP-synt_Fo_b"/>
    <property type="match status" value="1"/>
</dbReference>